<evidence type="ECO:0000313" key="2">
    <source>
        <dbReference type="Proteomes" id="UP000072618"/>
    </source>
</evidence>
<accession>A0A0Z8E4W9</accession>
<organism evidence="1 2">
    <name type="scientific">Streptococcus suis</name>
    <dbReference type="NCBI Taxonomy" id="1307"/>
    <lineage>
        <taxon>Bacteria</taxon>
        <taxon>Bacillati</taxon>
        <taxon>Bacillota</taxon>
        <taxon>Bacilli</taxon>
        <taxon>Lactobacillales</taxon>
        <taxon>Streptococcaceae</taxon>
        <taxon>Streptococcus</taxon>
    </lineage>
</organism>
<evidence type="ECO:0000313" key="1">
    <source>
        <dbReference type="EMBL" id="CYU55669.1"/>
    </source>
</evidence>
<dbReference type="AlphaFoldDB" id="A0A0Z8E4W9"/>
<protein>
    <submittedName>
        <fullName evidence="1">Uncharacterized protein</fullName>
    </submittedName>
</protein>
<dbReference type="EMBL" id="FIGJ01000008">
    <property type="protein sequence ID" value="CYU55669.1"/>
    <property type="molecule type" value="Genomic_DNA"/>
</dbReference>
<reference evidence="1 2" key="1">
    <citation type="submission" date="2016-02" db="EMBL/GenBank/DDBJ databases">
        <authorList>
            <consortium name="Pathogen Informatics"/>
        </authorList>
    </citation>
    <scope>NUCLEOTIDE SEQUENCE [LARGE SCALE GENOMIC DNA]</scope>
    <source>
        <strain evidence="1 2">LSS32</strain>
    </source>
</reference>
<gene>
    <name evidence="1" type="ORF">ERS132394_00860</name>
</gene>
<proteinExistence type="predicted"/>
<dbReference type="Proteomes" id="UP000072618">
    <property type="component" value="Unassembled WGS sequence"/>
</dbReference>
<sequence>MKLVSEVQNNYLKYQLCGVAGIFYFGSGKTKSEKWYGSGKELDQDKKSSSTIFRFKLLS</sequence>
<name>A0A0Z8E4W9_STRSU</name>